<comment type="function">
    <text evidence="11">Involved in protein export. Acts as a chaperone by maintaining the newly synthesized protein in an open conformation. Functions as a peptidyl-prolyl cis-trans isomerase.</text>
</comment>
<evidence type="ECO:0000256" key="9">
    <source>
        <dbReference type="ARBA" id="ARBA00023306"/>
    </source>
</evidence>
<keyword evidence="16" id="KW-1185">Reference proteome</keyword>
<gene>
    <name evidence="11" type="primary">tig</name>
    <name evidence="15" type="ORF">EPA86_00185</name>
</gene>
<dbReference type="Pfam" id="PF00254">
    <property type="entry name" value="FKBP_C"/>
    <property type="match status" value="1"/>
</dbReference>
<comment type="subcellular location">
    <subcellularLocation>
        <location evidence="11">Cytoplasm</location>
    </subcellularLocation>
    <text evidence="11">About half TF is bound to the ribosome near the polypeptide exit tunnel while the other half is free in the cytoplasm.</text>
</comment>
<dbReference type="NCBIfam" id="TIGR00115">
    <property type="entry name" value="tig"/>
    <property type="match status" value="1"/>
</dbReference>
<dbReference type="Proteomes" id="UP000315303">
    <property type="component" value="Unassembled WGS sequence"/>
</dbReference>
<keyword evidence="11" id="KW-0963">Cytoplasm</keyword>
<comment type="caution">
    <text evidence="15">The sequence shown here is derived from an EMBL/GenBank/DDBJ whole genome shotgun (WGS) entry which is preliminary data.</text>
</comment>
<dbReference type="InterPro" id="IPR027304">
    <property type="entry name" value="Trigger_fact/SurA_dom_sf"/>
</dbReference>
<dbReference type="Gene3D" id="1.10.3120.10">
    <property type="entry name" value="Trigger factor, C-terminal domain"/>
    <property type="match status" value="1"/>
</dbReference>
<dbReference type="InterPro" id="IPR001179">
    <property type="entry name" value="PPIase_FKBP_dom"/>
</dbReference>
<evidence type="ECO:0000256" key="11">
    <source>
        <dbReference type="HAMAP-Rule" id="MF_00303"/>
    </source>
</evidence>
<evidence type="ECO:0000259" key="14">
    <source>
        <dbReference type="PROSITE" id="PS50059"/>
    </source>
</evidence>
<keyword evidence="6 11" id="KW-0697">Rotamase</keyword>
<comment type="catalytic activity">
    <reaction evidence="1 11 12">
        <text>[protein]-peptidylproline (omega=180) = [protein]-peptidylproline (omega=0)</text>
        <dbReference type="Rhea" id="RHEA:16237"/>
        <dbReference type="Rhea" id="RHEA-COMP:10747"/>
        <dbReference type="Rhea" id="RHEA-COMP:10748"/>
        <dbReference type="ChEBI" id="CHEBI:83833"/>
        <dbReference type="ChEBI" id="CHEBI:83834"/>
        <dbReference type="EC" id="5.2.1.8"/>
    </reaction>
</comment>
<dbReference type="Pfam" id="PF05698">
    <property type="entry name" value="Trigger_C"/>
    <property type="match status" value="1"/>
</dbReference>
<evidence type="ECO:0000256" key="1">
    <source>
        <dbReference type="ARBA" id="ARBA00000971"/>
    </source>
</evidence>
<dbReference type="PIRSF" id="PIRSF003095">
    <property type="entry name" value="Trigger_factor"/>
    <property type="match status" value="1"/>
</dbReference>
<proteinExistence type="inferred from homology"/>
<dbReference type="Pfam" id="PF05697">
    <property type="entry name" value="Trigger_N"/>
    <property type="match status" value="1"/>
</dbReference>
<dbReference type="AlphaFoldDB" id="A0A502L682"/>
<sequence length="436" mass="49068">MQVSVETTQGLERRLTISVPADTVDVEVKNRLRQIGKTQRINGFRPGKVPPTVIQKRYGKSVRQEVAGELMQRNFVEAIVAEKINPAGRPSFVAKSNEEGKELEFEATFEVYPEVELKDLEKIAVERPAVEVTEKDIDEMFVTLQKQHQTWKENKRKTKKGDKLTLDFTGRVDGEEFEGGKAEGFELELGAGRMIPGFEKEITGMKVGEEKTINVTFPEDYHAENLKGKDAEFDIVVHKTEGPILPEINDEFAKLFGVEEGGVEALRAEVSKNMSRELTNAVKAKVKEQVIEGLLAGHEVELPSALVAQEVDVLRQQAMQRFQGQMDPKNLPELPSEMFTEQAERRVKIGLLLGEVIKVNELKVDDEKVNELIATAASAYEDPQEVVDYYANNQELMQQMQNVALEEQAVELLVEQAKVKDKKASFNDIMNPEAQK</sequence>
<feature type="domain" description="PPIase FKBP-type" evidence="14">
    <location>
        <begin position="161"/>
        <end position="264"/>
    </location>
</feature>
<evidence type="ECO:0000256" key="5">
    <source>
        <dbReference type="ARBA" id="ARBA00022618"/>
    </source>
</evidence>
<dbReference type="FunFam" id="3.10.50.40:FF:000001">
    <property type="entry name" value="Trigger factor"/>
    <property type="match status" value="1"/>
</dbReference>
<dbReference type="PANTHER" id="PTHR30560">
    <property type="entry name" value="TRIGGER FACTOR CHAPERONE AND PEPTIDYL-PROLYL CIS/TRANS ISOMERASE"/>
    <property type="match status" value="1"/>
</dbReference>
<dbReference type="EC" id="5.2.1.8" evidence="3 11"/>
<comment type="domain">
    <text evidence="11">Consists of 3 domains; the N-terminus binds the ribosome, the middle domain has PPIase activity, while the C-terminus has intrinsic chaperone activity on its own.</text>
</comment>
<dbReference type="GO" id="GO:0043022">
    <property type="term" value="F:ribosome binding"/>
    <property type="evidence" value="ECO:0007669"/>
    <property type="project" value="TreeGrafter"/>
</dbReference>
<dbReference type="GO" id="GO:0044183">
    <property type="term" value="F:protein folding chaperone"/>
    <property type="evidence" value="ECO:0007669"/>
    <property type="project" value="TreeGrafter"/>
</dbReference>
<dbReference type="PANTHER" id="PTHR30560:SF3">
    <property type="entry name" value="TRIGGER FACTOR-LIKE PROTEIN TIG, CHLOROPLASTIC"/>
    <property type="match status" value="1"/>
</dbReference>
<keyword evidence="5 11" id="KW-0132">Cell division</keyword>
<dbReference type="GO" id="GO:0051301">
    <property type="term" value="P:cell division"/>
    <property type="evidence" value="ECO:0007669"/>
    <property type="project" value="UniProtKB-KW"/>
</dbReference>
<evidence type="ECO:0000256" key="3">
    <source>
        <dbReference type="ARBA" id="ARBA00013194"/>
    </source>
</evidence>
<evidence type="ECO:0000256" key="13">
    <source>
        <dbReference type="RuleBase" id="RU003914"/>
    </source>
</evidence>
<dbReference type="Gene3D" id="3.10.50.40">
    <property type="match status" value="1"/>
</dbReference>
<dbReference type="Gene3D" id="3.30.70.1050">
    <property type="entry name" value="Trigger factor ribosome-binding domain"/>
    <property type="match status" value="1"/>
</dbReference>
<accession>A0A502L682</accession>
<name>A0A502L682_9GAMM</name>
<dbReference type="OrthoDB" id="9767721at2"/>
<dbReference type="GO" id="GO:0005737">
    <property type="term" value="C:cytoplasm"/>
    <property type="evidence" value="ECO:0007669"/>
    <property type="project" value="UniProtKB-SubCell"/>
</dbReference>
<dbReference type="SUPFAM" id="SSF109998">
    <property type="entry name" value="Triger factor/SurA peptide-binding domain-like"/>
    <property type="match status" value="1"/>
</dbReference>
<dbReference type="GO" id="GO:0015031">
    <property type="term" value="P:protein transport"/>
    <property type="evidence" value="ECO:0007669"/>
    <property type="project" value="UniProtKB-UniRule"/>
</dbReference>
<dbReference type="HAMAP" id="MF_00303">
    <property type="entry name" value="Trigger_factor_Tig"/>
    <property type="match status" value="1"/>
</dbReference>
<evidence type="ECO:0000256" key="12">
    <source>
        <dbReference type="PROSITE-ProRule" id="PRU00277"/>
    </source>
</evidence>
<keyword evidence="9 11" id="KW-0131">Cell cycle</keyword>
<dbReference type="InterPro" id="IPR005215">
    <property type="entry name" value="Trig_fac"/>
</dbReference>
<comment type="similarity">
    <text evidence="2 11 13">Belongs to the FKBP-type PPIase family. Tig subfamily.</text>
</comment>
<dbReference type="EMBL" id="SAWY01000001">
    <property type="protein sequence ID" value="TPH19186.1"/>
    <property type="molecule type" value="Genomic_DNA"/>
</dbReference>
<dbReference type="SUPFAM" id="SSF102735">
    <property type="entry name" value="Trigger factor ribosome-binding domain"/>
    <property type="match status" value="1"/>
</dbReference>
<dbReference type="GO" id="GO:0051083">
    <property type="term" value="P:'de novo' cotranslational protein folding"/>
    <property type="evidence" value="ECO:0007669"/>
    <property type="project" value="TreeGrafter"/>
</dbReference>
<dbReference type="GO" id="GO:0003755">
    <property type="term" value="F:peptidyl-prolyl cis-trans isomerase activity"/>
    <property type="evidence" value="ECO:0007669"/>
    <property type="project" value="UniProtKB-UniRule"/>
</dbReference>
<reference evidence="15 16" key="1">
    <citation type="submission" date="2019-01" db="EMBL/GenBank/DDBJ databases">
        <title>Litorilituus lipolytica sp. nov., isolated from intertidal sand of the Yellow Sea in China.</title>
        <authorList>
            <person name="Liu A."/>
        </authorList>
    </citation>
    <scope>NUCLEOTIDE SEQUENCE [LARGE SCALE GENOMIC DNA]</scope>
    <source>
        <strain evidence="15 16">RZ04</strain>
    </source>
</reference>
<keyword evidence="8 11" id="KW-0413">Isomerase</keyword>
<dbReference type="RefSeq" id="WP_140600701.1">
    <property type="nucleotide sequence ID" value="NZ_SAWY01000001.1"/>
</dbReference>
<dbReference type="PROSITE" id="PS50059">
    <property type="entry name" value="FKBP_PPIASE"/>
    <property type="match status" value="1"/>
</dbReference>
<protein>
    <recommendedName>
        <fullName evidence="4 11">Trigger factor</fullName>
        <shortName evidence="11">TF</shortName>
        <ecNumber evidence="3 11">5.2.1.8</ecNumber>
    </recommendedName>
    <alternativeName>
        <fullName evidence="10 11">PPIase</fullName>
    </alternativeName>
</protein>
<evidence type="ECO:0000256" key="10">
    <source>
        <dbReference type="ARBA" id="ARBA00029986"/>
    </source>
</evidence>
<dbReference type="InterPro" id="IPR008881">
    <property type="entry name" value="Trigger_fac_ribosome-bd_bac"/>
</dbReference>
<dbReference type="InterPro" id="IPR046357">
    <property type="entry name" value="PPIase_dom_sf"/>
</dbReference>
<evidence type="ECO:0000313" key="16">
    <source>
        <dbReference type="Proteomes" id="UP000315303"/>
    </source>
</evidence>
<evidence type="ECO:0000256" key="2">
    <source>
        <dbReference type="ARBA" id="ARBA00005464"/>
    </source>
</evidence>
<evidence type="ECO:0000256" key="4">
    <source>
        <dbReference type="ARBA" id="ARBA00016902"/>
    </source>
</evidence>
<evidence type="ECO:0000256" key="6">
    <source>
        <dbReference type="ARBA" id="ARBA00023110"/>
    </source>
</evidence>
<evidence type="ECO:0000313" key="15">
    <source>
        <dbReference type="EMBL" id="TPH19186.1"/>
    </source>
</evidence>
<dbReference type="InterPro" id="IPR008880">
    <property type="entry name" value="Trigger_fac_C"/>
</dbReference>
<evidence type="ECO:0000256" key="7">
    <source>
        <dbReference type="ARBA" id="ARBA00023186"/>
    </source>
</evidence>
<keyword evidence="7 11" id="KW-0143">Chaperone</keyword>
<organism evidence="15 16">
    <name type="scientific">Litorilituus lipolyticus</name>
    <dbReference type="NCBI Taxonomy" id="2491017"/>
    <lineage>
        <taxon>Bacteria</taxon>
        <taxon>Pseudomonadati</taxon>
        <taxon>Pseudomonadota</taxon>
        <taxon>Gammaproteobacteria</taxon>
        <taxon>Alteromonadales</taxon>
        <taxon>Colwelliaceae</taxon>
        <taxon>Litorilituus</taxon>
    </lineage>
</organism>
<dbReference type="GO" id="GO:0043335">
    <property type="term" value="P:protein unfolding"/>
    <property type="evidence" value="ECO:0007669"/>
    <property type="project" value="TreeGrafter"/>
</dbReference>
<evidence type="ECO:0000256" key="8">
    <source>
        <dbReference type="ARBA" id="ARBA00023235"/>
    </source>
</evidence>
<dbReference type="InterPro" id="IPR036611">
    <property type="entry name" value="Trigger_fac_ribosome-bd_sf"/>
</dbReference>
<dbReference type="SUPFAM" id="SSF54534">
    <property type="entry name" value="FKBP-like"/>
    <property type="match status" value="1"/>
</dbReference>
<dbReference type="InterPro" id="IPR037041">
    <property type="entry name" value="Trigger_fac_C_sf"/>
</dbReference>